<sequence length="55" mass="6600">MDFIIIHSIWTILLLINFIIIVWWTYGKKRKSDFDKAANLIFTDNKRISNSNNKE</sequence>
<evidence type="ECO:0000313" key="2">
    <source>
        <dbReference type="EMBL" id="KEY91332.1"/>
    </source>
</evidence>
<name>A0A084CNF3_9GAMM</name>
<dbReference type="eggNOG" id="COG4736">
    <property type="taxonomic scope" value="Bacteria"/>
</dbReference>
<dbReference type="Pfam" id="PF05545">
    <property type="entry name" value="FixQ"/>
    <property type="match status" value="1"/>
</dbReference>
<organism evidence="2 3">
    <name type="scientific">Candidatus Photodesmus blepharonis</name>
    <dbReference type="NCBI Taxonomy" id="1179155"/>
    <lineage>
        <taxon>Bacteria</taxon>
        <taxon>Pseudomonadati</taxon>
        <taxon>Pseudomonadota</taxon>
        <taxon>Gammaproteobacteria</taxon>
        <taxon>Vibrionales</taxon>
        <taxon>Vibrionaceae</taxon>
        <taxon>Candidatus Photodesmus</taxon>
    </lineage>
</organism>
<evidence type="ECO:0000313" key="3">
    <source>
        <dbReference type="Proteomes" id="UP000053784"/>
    </source>
</evidence>
<dbReference type="OrthoDB" id="6402501at2"/>
<dbReference type="STRING" id="1179155.CF67_21017"/>
<gene>
    <name evidence="2" type="primary">ccoQ</name>
    <name evidence="2" type="ORF">CF67_21017</name>
</gene>
<protein>
    <submittedName>
        <fullName evidence="2">Cytochrome c oxidase</fullName>
    </submittedName>
</protein>
<dbReference type="InterPro" id="IPR008621">
    <property type="entry name" value="Cbb3-typ_cyt_oxidase_comp"/>
</dbReference>
<dbReference type="Proteomes" id="UP000053784">
    <property type="component" value="Unassembled WGS sequence"/>
</dbReference>
<accession>A0A084CNF3</accession>
<keyword evidence="3" id="KW-1185">Reference proteome</keyword>
<keyword evidence="1" id="KW-0812">Transmembrane</keyword>
<reference evidence="2 3" key="1">
    <citation type="submission" date="2014-03" db="EMBL/GenBank/DDBJ databases">
        <title>Selection and divergence in the genomes of co-occurring obligate luminous symbionts with specific hosts.</title>
        <authorList>
            <person name="Hendry T.A."/>
            <person name="de Wet J.R."/>
            <person name="Dunlap P.V."/>
        </authorList>
    </citation>
    <scope>NUCLEOTIDE SEQUENCE [LARGE SCALE GENOMIC DNA]</scope>
    <source>
        <strain evidence="2 3">Ppalp.1</strain>
    </source>
</reference>
<proteinExistence type="predicted"/>
<evidence type="ECO:0000256" key="1">
    <source>
        <dbReference type="SAM" id="Phobius"/>
    </source>
</evidence>
<feature type="transmembrane region" description="Helical" evidence="1">
    <location>
        <begin position="6"/>
        <end position="26"/>
    </location>
</feature>
<keyword evidence="1" id="KW-1133">Transmembrane helix</keyword>
<keyword evidence="1" id="KW-0472">Membrane</keyword>
<dbReference type="EMBL" id="JGVK01000014">
    <property type="protein sequence ID" value="KEY91332.1"/>
    <property type="molecule type" value="Genomic_DNA"/>
</dbReference>
<comment type="caution">
    <text evidence="2">The sequence shown here is derived from an EMBL/GenBank/DDBJ whole genome shotgun (WGS) entry which is preliminary data.</text>
</comment>
<dbReference type="RefSeq" id="WP_034413929.1">
    <property type="nucleotide sequence ID" value="NZ_JGVK01000014.1"/>
</dbReference>
<dbReference type="AlphaFoldDB" id="A0A084CNF3"/>